<sequence length="150" mass="17351">MLLRILKKINQYYEDIAIPIIGFKFSRPKTEFIKINDSRLFMCDYNWDNTRSGLKYKKLYKLLDKRNDVDMYGPRAGLLLLNSYRGFIPYDAQLFVYTIRKSGIGLALHSEDHIMDNFPSVQVLELVSASALVIVDAMTWAKATFGDNIL</sequence>
<protein>
    <submittedName>
        <fullName evidence="1">Uncharacterized protein</fullName>
    </submittedName>
</protein>
<name>A8GPJ6_RICAH</name>
<accession>A8GPJ6</accession>
<organism evidence="1 2">
    <name type="scientific">Rickettsia akari (strain Hartford)</name>
    <dbReference type="NCBI Taxonomy" id="293614"/>
    <lineage>
        <taxon>Bacteria</taxon>
        <taxon>Pseudomonadati</taxon>
        <taxon>Pseudomonadota</taxon>
        <taxon>Alphaproteobacteria</taxon>
        <taxon>Rickettsiales</taxon>
        <taxon>Rickettsiaceae</taxon>
        <taxon>Rickettsieae</taxon>
        <taxon>Rickettsia</taxon>
        <taxon>spotted fever group</taxon>
    </lineage>
</organism>
<dbReference type="HOGENOM" id="CLU_1739139_0_0_5"/>
<keyword evidence="2" id="KW-1185">Reference proteome</keyword>
<reference evidence="1" key="1">
    <citation type="submission" date="2007-09" db="EMBL/GenBank/DDBJ databases">
        <title>Complete Genome Sequence of Rickettsia akari.</title>
        <authorList>
            <person name="Madan A."/>
            <person name="Fahey J."/>
            <person name="Helton E."/>
            <person name="Ketteman M."/>
            <person name="Madan A."/>
            <person name="Rodrigues S."/>
            <person name="Sanchez A."/>
            <person name="Whiting M."/>
            <person name="Dasch G."/>
            <person name="Eremeeva M."/>
        </authorList>
    </citation>
    <scope>NUCLEOTIDE SEQUENCE</scope>
    <source>
        <strain evidence="1">Hartford</strain>
    </source>
</reference>
<dbReference type="Proteomes" id="UP000006830">
    <property type="component" value="Chromosome"/>
</dbReference>
<dbReference type="AlphaFoldDB" id="A8GPJ6"/>
<evidence type="ECO:0000313" key="1">
    <source>
        <dbReference type="EMBL" id="ABV75321.1"/>
    </source>
</evidence>
<dbReference type="eggNOG" id="COG4641">
    <property type="taxonomic scope" value="Bacteria"/>
</dbReference>
<gene>
    <name evidence="1" type="ordered locus">A1C_05410</name>
</gene>
<dbReference type="EMBL" id="CP000847">
    <property type="protein sequence ID" value="ABV75321.1"/>
    <property type="molecule type" value="Genomic_DNA"/>
</dbReference>
<dbReference type="KEGG" id="rak:A1C_05410"/>
<evidence type="ECO:0000313" key="2">
    <source>
        <dbReference type="Proteomes" id="UP000006830"/>
    </source>
</evidence>
<proteinExistence type="predicted"/>
<dbReference type="STRING" id="293614.A1C_05410"/>